<dbReference type="GO" id="GO:0006355">
    <property type="term" value="P:regulation of DNA-templated transcription"/>
    <property type="evidence" value="ECO:0007669"/>
    <property type="project" value="InterPro"/>
</dbReference>
<dbReference type="RefSeq" id="WP_317834985.1">
    <property type="nucleotide sequence ID" value="NZ_CP136920.1"/>
</dbReference>
<dbReference type="KEGG" id="puo:RZN69_05135"/>
<dbReference type="PROSITE" id="PS00675">
    <property type="entry name" value="SIGMA54_INTERACT_1"/>
    <property type="match status" value="1"/>
</dbReference>
<organism evidence="6 7">
    <name type="scientific">Rubellicoccus peritrichatus</name>
    <dbReference type="NCBI Taxonomy" id="3080537"/>
    <lineage>
        <taxon>Bacteria</taxon>
        <taxon>Pseudomonadati</taxon>
        <taxon>Verrucomicrobiota</taxon>
        <taxon>Opitutia</taxon>
        <taxon>Puniceicoccales</taxon>
        <taxon>Cerasicoccaceae</taxon>
        <taxon>Rubellicoccus</taxon>
    </lineage>
</organism>
<dbReference type="PANTHER" id="PTHR32071">
    <property type="entry name" value="TRANSCRIPTIONAL REGULATORY PROTEIN"/>
    <property type="match status" value="1"/>
</dbReference>
<evidence type="ECO:0000256" key="4">
    <source>
        <dbReference type="SAM" id="MobiDB-lite"/>
    </source>
</evidence>
<dbReference type="PROSITE" id="PS50045">
    <property type="entry name" value="SIGMA54_INTERACT_4"/>
    <property type="match status" value="1"/>
</dbReference>
<evidence type="ECO:0000256" key="2">
    <source>
        <dbReference type="ARBA" id="ARBA00022840"/>
    </source>
</evidence>
<keyword evidence="1" id="KW-0547">Nucleotide-binding</keyword>
<dbReference type="Pfam" id="PF25601">
    <property type="entry name" value="AAA_lid_14"/>
    <property type="match status" value="1"/>
</dbReference>
<feature type="region of interest" description="Disordered" evidence="4">
    <location>
        <begin position="405"/>
        <end position="438"/>
    </location>
</feature>
<evidence type="ECO:0000256" key="3">
    <source>
        <dbReference type="ARBA" id="ARBA00023125"/>
    </source>
</evidence>
<dbReference type="Gene3D" id="1.10.8.60">
    <property type="match status" value="1"/>
</dbReference>
<dbReference type="InterPro" id="IPR025943">
    <property type="entry name" value="Sigma_54_int_dom_ATP-bd_2"/>
</dbReference>
<dbReference type="InterPro" id="IPR003593">
    <property type="entry name" value="AAA+_ATPase"/>
</dbReference>
<evidence type="ECO:0000313" key="6">
    <source>
        <dbReference type="EMBL" id="WOO42464.1"/>
    </source>
</evidence>
<dbReference type="FunFam" id="3.40.50.300:FF:000006">
    <property type="entry name" value="DNA-binding transcriptional regulator NtrC"/>
    <property type="match status" value="1"/>
</dbReference>
<reference evidence="6 7" key="1">
    <citation type="submission" date="2023-10" db="EMBL/GenBank/DDBJ databases">
        <title>Rubellicoccus peritrichatus gen. nov., sp. nov., isolated from an algae of coral reef tank.</title>
        <authorList>
            <person name="Luo J."/>
        </authorList>
    </citation>
    <scope>NUCLEOTIDE SEQUENCE [LARGE SCALE GENOMIC DNA]</scope>
    <source>
        <strain evidence="6 7">CR14</strain>
    </source>
</reference>
<evidence type="ECO:0000259" key="5">
    <source>
        <dbReference type="PROSITE" id="PS50045"/>
    </source>
</evidence>
<name>A0AAQ3LA50_9BACT</name>
<protein>
    <submittedName>
        <fullName evidence="6">Sigma-54 dependent transcriptional regulator</fullName>
    </submittedName>
</protein>
<dbReference type="InterPro" id="IPR058031">
    <property type="entry name" value="AAA_lid_NorR"/>
</dbReference>
<dbReference type="Pfam" id="PF00158">
    <property type="entry name" value="Sigma54_activat"/>
    <property type="match status" value="1"/>
</dbReference>
<keyword evidence="7" id="KW-1185">Reference proteome</keyword>
<dbReference type="AlphaFoldDB" id="A0AAQ3LA50"/>
<feature type="domain" description="Sigma-54 factor interaction" evidence="5">
    <location>
        <begin position="133"/>
        <end position="360"/>
    </location>
</feature>
<dbReference type="SMART" id="SM00382">
    <property type="entry name" value="AAA"/>
    <property type="match status" value="1"/>
</dbReference>
<feature type="compositionally biased region" description="Pro residues" evidence="4">
    <location>
        <begin position="410"/>
        <end position="422"/>
    </location>
</feature>
<dbReference type="Gene3D" id="3.40.50.300">
    <property type="entry name" value="P-loop containing nucleotide triphosphate hydrolases"/>
    <property type="match status" value="1"/>
</dbReference>
<dbReference type="InterPro" id="IPR025662">
    <property type="entry name" value="Sigma_54_int_dom_ATP-bd_1"/>
</dbReference>
<dbReference type="InterPro" id="IPR027417">
    <property type="entry name" value="P-loop_NTPase"/>
</dbReference>
<sequence>MRLTVLSGAAEPQALKRLQMLGHRVQTEATGKVKALDGASSDLVYLVPFEESKKPEWAEIRVRLARSSRFYLVYGSELSTANIVAAARDGANDVIDQRDEDSRWDQAISSCASSQSLWWQLYGAAEKPDDNSLVGRSAVMQSLRESVQRIGPTRASVLVMGESGTGKERVSEAIHKAWGKGPFIAMNCAAIPGDLLESELFGVEKGAFTGANQSKQGLVEEAAGGTLFLDEIGELDLQLQPKLLRFLETHRARRVGSTKEYQCNVRIVAATNRDLRIESDNDRFRLDLYYRLSEIILNTAPLRHRVEDIPDLARVFLDGAAIRFGKNFETIEPELAFKFQQHDWPGNVRELKQVVERLAIHYDGPVMRASWWEIPPPTLKPKGSGSQPPFAVEVVKQTVAPFPSATPASPVTPTPFRPPPSVMPAQPAAASLQSRHGMPLNKRERQQLARELLNQSDGDLTWTAAQLGIHPTTLYRWRKAGKV</sequence>
<dbReference type="SUPFAM" id="SSF52540">
    <property type="entry name" value="P-loop containing nucleoside triphosphate hydrolases"/>
    <property type="match status" value="1"/>
</dbReference>
<dbReference type="PANTHER" id="PTHR32071:SF117">
    <property type="entry name" value="PTS-DEPENDENT DIHYDROXYACETONE KINASE OPERON REGULATORY PROTEIN-RELATED"/>
    <property type="match status" value="1"/>
</dbReference>
<dbReference type="PROSITE" id="PS00676">
    <property type="entry name" value="SIGMA54_INTERACT_2"/>
    <property type="match status" value="1"/>
</dbReference>
<dbReference type="EMBL" id="CP136920">
    <property type="protein sequence ID" value="WOO42464.1"/>
    <property type="molecule type" value="Genomic_DNA"/>
</dbReference>
<dbReference type="Proteomes" id="UP001304300">
    <property type="component" value="Chromosome"/>
</dbReference>
<dbReference type="InterPro" id="IPR002078">
    <property type="entry name" value="Sigma_54_int"/>
</dbReference>
<keyword evidence="2" id="KW-0067">ATP-binding</keyword>
<accession>A0AAQ3LA50</accession>
<dbReference type="GO" id="GO:0003677">
    <property type="term" value="F:DNA binding"/>
    <property type="evidence" value="ECO:0007669"/>
    <property type="project" value="UniProtKB-KW"/>
</dbReference>
<dbReference type="GO" id="GO:0005524">
    <property type="term" value="F:ATP binding"/>
    <property type="evidence" value="ECO:0007669"/>
    <property type="project" value="UniProtKB-KW"/>
</dbReference>
<evidence type="ECO:0000256" key="1">
    <source>
        <dbReference type="ARBA" id="ARBA00022741"/>
    </source>
</evidence>
<evidence type="ECO:0000313" key="7">
    <source>
        <dbReference type="Proteomes" id="UP001304300"/>
    </source>
</evidence>
<dbReference type="CDD" id="cd00009">
    <property type="entry name" value="AAA"/>
    <property type="match status" value="1"/>
</dbReference>
<gene>
    <name evidence="6" type="ORF">RZN69_05135</name>
</gene>
<keyword evidence="3" id="KW-0238">DNA-binding</keyword>
<proteinExistence type="predicted"/>